<feature type="transmembrane region" description="Helical" evidence="1">
    <location>
        <begin position="60"/>
        <end position="87"/>
    </location>
</feature>
<evidence type="ECO:0000313" key="2">
    <source>
        <dbReference type="EMBL" id="XCM77820.1"/>
    </source>
</evidence>
<accession>A0AAU8JPQ1</accession>
<gene>
    <name evidence="2" type="ORF">ABWK59_02165</name>
</gene>
<feature type="transmembrane region" description="Helical" evidence="1">
    <location>
        <begin position="99"/>
        <end position="120"/>
    </location>
</feature>
<reference evidence="2" key="1">
    <citation type="submission" date="2024-06" db="EMBL/GenBank/DDBJ databases">
        <title>The genome sequences of Kitasatospora sp. strain HUAS MG31.</title>
        <authorList>
            <person name="Mo P."/>
        </authorList>
    </citation>
    <scope>NUCLEOTIDE SEQUENCE</scope>
    <source>
        <strain evidence="2">HUAS MG31</strain>
    </source>
</reference>
<protein>
    <submittedName>
        <fullName evidence="2">Uncharacterized protein</fullName>
    </submittedName>
</protein>
<evidence type="ECO:0000256" key="1">
    <source>
        <dbReference type="SAM" id="Phobius"/>
    </source>
</evidence>
<dbReference type="KEGG" id="kcm:ABWK59_02165"/>
<proteinExistence type="predicted"/>
<keyword evidence="1" id="KW-1133">Transmembrane helix</keyword>
<organism evidence="2">
    <name type="scientific">Kitasatospora camelliae</name>
    <dbReference type="NCBI Taxonomy" id="3156397"/>
    <lineage>
        <taxon>Bacteria</taxon>
        <taxon>Bacillati</taxon>
        <taxon>Actinomycetota</taxon>
        <taxon>Actinomycetes</taxon>
        <taxon>Kitasatosporales</taxon>
        <taxon>Streptomycetaceae</taxon>
        <taxon>Kitasatospora</taxon>
    </lineage>
</organism>
<dbReference type="EMBL" id="CP159872">
    <property type="protein sequence ID" value="XCM77820.1"/>
    <property type="molecule type" value="Genomic_DNA"/>
</dbReference>
<keyword evidence="1" id="KW-0472">Membrane</keyword>
<dbReference type="AlphaFoldDB" id="A0AAU8JPQ1"/>
<dbReference type="RefSeq" id="WP_354637526.1">
    <property type="nucleotide sequence ID" value="NZ_CP159872.1"/>
</dbReference>
<keyword evidence="1" id="KW-0812">Transmembrane</keyword>
<sequence>MEVAAHTLIGLLNALVSLVSGVSALVGVARPAMALAAGEQLNTAVVFFARAYAARAVPLSAVLLVQLAAGAWDGLAPVLIVAGLAQLGDAAIGAARRNTGMLLTTVLLAAVHLGSAGWLLTH</sequence>
<name>A0AAU8JPQ1_9ACTN</name>